<name>A0ABP8ZC73_9ACTN</name>
<dbReference type="Gene3D" id="3.30.530.20">
    <property type="match status" value="1"/>
</dbReference>
<dbReference type="Pfam" id="PF10604">
    <property type="entry name" value="Polyketide_cyc2"/>
    <property type="match status" value="1"/>
</dbReference>
<evidence type="ECO:0000313" key="2">
    <source>
        <dbReference type="Proteomes" id="UP001500822"/>
    </source>
</evidence>
<evidence type="ECO:0008006" key="3">
    <source>
        <dbReference type="Google" id="ProtNLM"/>
    </source>
</evidence>
<organism evidence="1 2">
    <name type="scientific">Gordonia alkaliphila</name>
    <dbReference type="NCBI Taxonomy" id="1053547"/>
    <lineage>
        <taxon>Bacteria</taxon>
        <taxon>Bacillati</taxon>
        <taxon>Actinomycetota</taxon>
        <taxon>Actinomycetes</taxon>
        <taxon>Mycobacteriales</taxon>
        <taxon>Gordoniaceae</taxon>
        <taxon>Gordonia</taxon>
    </lineage>
</organism>
<accession>A0ABP8ZC73</accession>
<reference evidence="2" key="1">
    <citation type="journal article" date="2019" name="Int. J. Syst. Evol. Microbiol.">
        <title>The Global Catalogue of Microorganisms (GCM) 10K type strain sequencing project: providing services to taxonomists for standard genome sequencing and annotation.</title>
        <authorList>
            <consortium name="The Broad Institute Genomics Platform"/>
            <consortium name="The Broad Institute Genome Sequencing Center for Infectious Disease"/>
            <person name="Wu L."/>
            <person name="Ma J."/>
        </authorList>
    </citation>
    <scope>NUCLEOTIDE SEQUENCE [LARGE SCALE GENOMIC DNA]</scope>
    <source>
        <strain evidence="2">JCM 18077</strain>
    </source>
</reference>
<protein>
    <recommendedName>
        <fullName evidence="3">SRPBCC family protein</fullName>
    </recommendedName>
</protein>
<gene>
    <name evidence="1" type="ORF">GCM10023217_24620</name>
</gene>
<evidence type="ECO:0000313" key="1">
    <source>
        <dbReference type="EMBL" id="GAA4752675.1"/>
    </source>
</evidence>
<dbReference type="Proteomes" id="UP001500822">
    <property type="component" value="Unassembled WGS sequence"/>
</dbReference>
<keyword evidence="2" id="KW-1185">Reference proteome</keyword>
<sequence>MAYALESFDEDFFATAPMRYEIDVNIPVAPDVAWAEFTRQNTLDWCRALRGVTYTSPEPYQPGTTRSVVLAPGFIKMDEVFFIWDEDSATQTYRHAFHGVRVNIPGLRKFGEYTEVSPAAHGSRLIWRFAMELAGAGLPGFLSKPISDGAFSTVQTDTIKHFASFPSA</sequence>
<dbReference type="EMBL" id="BAABIE010000011">
    <property type="protein sequence ID" value="GAA4752675.1"/>
    <property type="molecule type" value="Genomic_DNA"/>
</dbReference>
<proteinExistence type="predicted"/>
<dbReference type="InterPro" id="IPR019587">
    <property type="entry name" value="Polyketide_cyclase/dehydratase"/>
</dbReference>
<comment type="caution">
    <text evidence="1">The sequence shown here is derived from an EMBL/GenBank/DDBJ whole genome shotgun (WGS) entry which is preliminary data.</text>
</comment>
<dbReference type="InterPro" id="IPR023393">
    <property type="entry name" value="START-like_dom_sf"/>
</dbReference>
<dbReference type="RefSeq" id="WP_246994546.1">
    <property type="nucleotide sequence ID" value="NZ_BAABIE010000011.1"/>
</dbReference>
<dbReference type="SUPFAM" id="SSF55961">
    <property type="entry name" value="Bet v1-like"/>
    <property type="match status" value="1"/>
</dbReference>